<feature type="transmembrane region" description="Helical" evidence="2">
    <location>
        <begin position="12"/>
        <end position="33"/>
    </location>
</feature>
<feature type="region of interest" description="Disordered" evidence="1">
    <location>
        <begin position="301"/>
        <end position="328"/>
    </location>
</feature>
<keyword evidence="2" id="KW-1133">Transmembrane helix</keyword>
<feature type="compositionally biased region" description="Pro residues" evidence="1">
    <location>
        <begin position="116"/>
        <end position="125"/>
    </location>
</feature>
<protein>
    <submittedName>
        <fullName evidence="3">Uncharacterized protein</fullName>
    </submittedName>
</protein>
<accession>A0ABY7H0H3</accession>
<sequence length="328" mass="34856">MSAARLKSLGKLVVLIGLPVTFVVGLFGAGVYVGHGHRTAILSFERDWLGMDVAVPGEPSKPTSDTAKPEPKPEVKPPATPEPPKPEPKPEPTATPEPPKPEPTTTPEPKPVETPVAPPRGPDPVPVAVAEPAPLPPELQARLAEPLKIRVKVVVDEEVFDRRSDWIDYAERHVRWASQVLLRQLGVELELRGVVASPTTWSSGQVAFADLEKVGSDGADLVIGLGGRNIRTPLQVKAGTAAEKNHASTAIAFSSDPTSPAPHLRGLLRAVTHAMGGDPIAADSDPIAFSAEDRRIILERKHLPFTPEVEDAPPPAQPADDAAPEGEN</sequence>
<keyword evidence="2" id="KW-0472">Membrane</keyword>
<feature type="region of interest" description="Disordered" evidence="1">
    <location>
        <begin position="55"/>
        <end position="131"/>
    </location>
</feature>
<reference evidence="3" key="1">
    <citation type="submission" date="2022-11" db="EMBL/GenBank/DDBJ databases">
        <title>Minimal conservation of predation-associated metabolite biosynthetic gene clusters underscores biosynthetic potential of Myxococcota including descriptions for ten novel species: Archangium lansinium sp. nov., Myxococcus landrumus sp. nov., Nannocystis bai.</title>
        <authorList>
            <person name="Ahearne A."/>
            <person name="Stevens C."/>
            <person name="Dowd S."/>
        </authorList>
    </citation>
    <scope>NUCLEOTIDE SEQUENCE</scope>
    <source>
        <strain evidence="3">Fl3</strain>
    </source>
</reference>
<keyword evidence="4" id="KW-1185">Reference proteome</keyword>
<dbReference type="PRINTS" id="PR01217">
    <property type="entry name" value="PRICHEXTENSN"/>
</dbReference>
<evidence type="ECO:0000313" key="4">
    <source>
        <dbReference type="Proteomes" id="UP001164459"/>
    </source>
</evidence>
<dbReference type="Proteomes" id="UP001164459">
    <property type="component" value="Chromosome"/>
</dbReference>
<keyword evidence="2" id="KW-0812">Transmembrane</keyword>
<organism evidence="3 4">
    <name type="scientific">Nannocystis punicea</name>
    <dbReference type="NCBI Taxonomy" id="2995304"/>
    <lineage>
        <taxon>Bacteria</taxon>
        <taxon>Pseudomonadati</taxon>
        <taxon>Myxococcota</taxon>
        <taxon>Polyangia</taxon>
        <taxon>Nannocystales</taxon>
        <taxon>Nannocystaceae</taxon>
        <taxon>Nannocystis</taxon>
    </lineage>
</organism>
<feature type="compositionally biased region" description="Pro residues" evidence="1">
    <location>
        <begin position="91"/>
        <end position="109"/>
    </location>
</feature>
<name>A0ABY7H0H3_9BACT</name>
<evidence type="ECO:0000256" key="2">
    <source>
        <dbReference type="SAM" id="Phobius"/>
    </source>
</evidence>
<evidence type="ECO:0000256" key="1">
    <source>
        <dbReference type="SAM" id="MobiDB-lite"/>
    </source>
</evidence>
<gene>
    <name evidence="3" type="ORF">O0S08_41735</name>
</gene>
<proteinExistence type="predicted"/>
<dbReference type="RefSeq" id="WP_269035101.1">
    <property type="nucleotide sequence ID" value="NZ_CP114040.1"/>
</dbReference>
<dbReference type="EMBL" id="CP114040">
    <property type="protein sequence ID" value="WAS92745.1"/>
    <property type="molecule type" value="Genomic_DNA"/>
</dbReference>
<evidence type="ECO:0000313" key="3">
    <source>
        <dbReference type="EMBL" id="WAS92745.1"/>
    </source>
</evidence>